<dbReference type="InterPro" id="IPR049450">
    <property type="entry name" value="ACOT8-like_C"/>
</dbReference>
<sequence>MSSGTNAPQPPAAQDPTDPPPAFYLPLGDGAYRATLATQSPWDPRCQHGGPPTALLAAAVSAHDPQPGLRIGRLTVDFLSPIPLADVAVRVRTLRPGRRIRLVEADLVHEGETVVSARAWQLAAGPADGPVTEPVTAPPLPAAADTGGLTRLMGGFGYGRATEWRPTSGAGFGKGPSAAWTRPLVPLVEGRPTAGLERLLVVADSANGISLELPLDSWLSIPPGIGVTVLREPADEWLHMSARTHLSGDGTGLAHAELTDAKGLLAQVSQPLLVAPR</sequence>
<proteinExistence type="predicted"/>
<dbReference type="SUPFAM" id="SSF54637">
    <property type="entry name" value="Thioesterase/thiol ester dehydrase-isomerase"/>
    <property type="match status" value="2"/>
</dbReference>
<name>A0A852TLL1_9ACTN</name>
<dbReference type="Proteomes" id="UP000589036">
    <property type="component" value="Unassembled WGS sequence"/>
</dbReference>
<feature type="domain" description="Acyl-CoA thioesterase-like N-terminal HotDog" evidence="2">
    <location>
        <begin position="39"/>
        <end position="121"/>
    </location>
</feature>
<dbReference type="InterPro" id="IPR049449">
    <property type="entry name" value="TesB_ACOT8-like_N"/>
</dbReference>
<feature type="compositionally biased region" description="Pro residues" evidence="1">
    <location>
        <begin position="8"/>
        <end position="23"/>
    </location>
</feature>
<dbReference type="InterPro" id="IPR029069">
    <property type="entry name" value="HotDog_dom_sf"/>
</dbReference>
<accession>A0A852TLL1</accession>
<evidence type="ECO:0008006" key="6">
    <source>
        <dbReference type="Google" id="ProtNLM"/>
    </source>
</evidence>
<dbReference type="Pfam" id="PF13622">
    <property type="entry name" value="4HBT_3"/>
    <property type="match status" value="1"/>
</dbReference>
<gene>
    <name evidence="4" type="ORF">HDA32_000246</name>
</gene>
<dbReference type="AlphaFoldDB" id="A0A852TLL1"/>
<evidence type="ECO:0000259" key="3">
    <source>
        <dbReference type="Pfam" id="PF20789"/>
    </source>
</evidence>
<evidence type="ECO:0000259" key="2">
    <source>
        <dbReference type="Pfam" id="PF13622"/>
    </source>
</evidence>
<evidence type="ECO:0000256" key="1">
    <source>
        <dbReference type="SAM" id="MobiDB-lite"/>
    </source>
</evidence>
<dbReference type="RefSeq" id="WP_179641408.1">
    <property type="nucleotide sequence ID" value="NZ_BAAAYY010000005.1"/>
</dbReference>
<dbReference type="InterPro" id="IPR042171">
    <property type="entry name" value="Acyl-CoA_hotdog"/>
</dbReference>
<dbReference type="EMBL" id="JACCCC010000001">
    <property type="protein sequence ID" value="NYE45126.1"/>
    <property type="molecule type" value="Genomic_DNA"/>
</dbReference>
<dbReference type="Pfam" id="PF20789">
    <property type="entry name" value="4HBT_3C"/>
    <property type="match status" value="1"/>
</dbReference>
<dbReference type="Gene3D" id="2.40.160.210">
    <property type="entry name" value="Acyl-CoA thioesterase, double hotdog domain"/>
    <property type="match status" value="1"/>
</dbReference>
<evidence type="ECO:0000313" key="5">
    <source>
        <dbReference type="Proteomes" id="UP000589036"/>
    </source>
</evidence>
<feature type="region of interest" description="Disordered" evidence="1">
    <location>
        <begin position="1"/>
        <end position="23"/>
    </location>
</feature>
<comment type="caution">
    <text evidence="4">The sequence shown here is derived from an EMBL/GenBank/DDBJ whole genome shotgun (WGS) entry which is preliminary data.</text>
</comment>
<organism evidence="4 5">
    <name type="scientific">Spinactinospora alkalitolerans</name>
    <dbReference type="NCBI Taxonomy" id="687207"/>
    <lineage>
        <taxon>Bacteria</taxon>
        <taxon>Bacillati</taxon>
        <taxon>Actinomycetota</taxon>
        <taxon>Actinomycetes</taxon>
        <taxon>Streptosporangiales</taxon>
        <taxon>Nocardiopsidaceae</taxon>
        <taxon>Spinactinospora</taxon>
    </lineage>
</organism>
<protein>
    <recommendedName>
        <fullName evidence="6">Thioesterase family protein</fullName>
    </recommendedName>
</protein>
<reference evidence="4 5" key="1">
    <citation type="submission" date="2020-07" db="EMBL/GenBank/DDBJ databases">
        <title>Sequencing the genomes of 1000 actinobacteria strains.</title>
        <authorList>
            <person name="Klenk H.-P."/>
        </authorList>
    </citation>
    <scope>NUCLEOTIDE SEQUENCE [LARGE SCALE GENOMIC DNA]</scope>
    <source>
        <strain evidence="4 5">CXB654</strain>
    </source>
</reference>
<keyword evidence="5" id="KW-1185">Reference proteome</keyword>
<dbReference type="CDD" id="cd03443">
    <property type="entry name" value="PaaI_thioesterase"/>
    <property type="match status" value="1"/>
</dbReference>
<evidence type="ECO:0000313" key="4">
    <source>
        <dbReference type="EMBL" id="NYE45126.1"/>
    </source>
</evidence>
<feature type="domain" description="Acyl-CoA thioesterase-like C-terminal" evidence="3">
    <location>
        <begin position="136"/>
        <end position="274"/>
    </location>
</feature>